<dbReference type="InterPro" id="IPR008042">
    <property type="entry name" value="Retrotrans_Pao"/>
</dbReference>
<dbReference type="PROSITE" id="PS00141">
    <property type="entry name" value="ASP_PROTEASE"/>
    <property type="match status" value="1"/>
</dbReference>
<dbReference type="Proteomes" id="UP001235939">
    <property type="component" value="Chromosome 03"/>
</dbReference>
<keyword evidence="6" id="KW-0378">Hydrolase</keyword>
<dbReference type="Pfam" id="PF00078">
    <property type="entry name" value="RVT_1"/>
    <property type="match status" value="1"/>
</dbReference>
<organism evidence="10 11">
    <name type="scientific">Cordylochernes scorpioides</name>
    <dbReference type="NCBI Taxonomy" id="51811"/>
    <lineage>
        <taxon>Eukaryota</taxon>
        <taxon>Metazoa</taxon>
        <taxon>Ecdysozoa</taxon>
        <taxon>Arthropoda</taxon>
        <taxon>Chelicerata</taxon>
        <taxon>Arachnida</taxon>
        <taxon>Pseudoscorpiones</taxon>
        <taxon>Cheliferoidea</taxon>
        <taxon>Chernetidae</taxon>
        <taxon>Cordylochernes</taxon>
    </lineage>
</organism>
<sequence length="1667" mass="190755">MRLVVHYFWPLIKQLALDEQSKLPKASKIALTDFYVDDLVTGTFSVDEGKNLVQELYGLLSAGGFELRKWTSNVPDVLSLLQNHLRSTKTNIGFEESKEFVNLLGLQWQPRTDGFTFQGIALPLTSMTKRGILSQVAKIFDPLGWISLFTTTIKLILHELWKTGLEWDDPIPEELRRKLTLINQDLPSLEHIQIPRCVVPGNIMKVEFHGFYDASQKACSASLYLKDRTNLATRLIQLWRRENLREATLVTTRYATIEENETVSEYLRELKHLASNCAFGEMLEMMLRDRFVAGLASESLQKRLLQEDDEVKLERVFALAVSYELAEKDAKELHEREVARVTSHIERKRKSKYSPTKKTFTSSTKERTCYRCGMKNSHLAPACPHKSKACYKFKKIGHLSKVCKAAKDALKNRYVQEQILSLKGETEAKVTLTLDGNVLKCVVDTGSPITLMPKTIFKKFWKVKLFPTSKNLKTLCNNPNKLVGERDVFVEEAGKKLRLIVVDEGFPEVLLGREWLKFFNINYSKLLNVNNISESCIDSLIESYANLFNNDLGCLKDVKLNICIKRDAAPVFCKARSLPFAMKKKVEDELEDMVDKGILEPLDYADWAAPIVPVLKKDGACAELESVEILEVELAEAKGVVNINTTKGLFAYKRLPYGVTVAPNKFQRLMDNIFADIPGVACYIDDILVSGRDANKHKAKLELVFKGLEDKGLKLNKNKCRFAVDSVEYLGFRIDKNGLHPLINKIQAVSNAPEPKNIGQLRSFIRMLMYYARFIRNISHILTPFYKLLKKNTRWKWTREHRILFNKCKSLLTNESVLTHYDPTKELLEKEALSIVYGCEKFRQYLLGRSFVLVTDNRPLMHLFSPHKPIPVCAASRIKRWSLKLGAFHYLVEFRKTDDHGNADALSRLPLKAIERESIDEDQVLLLRKMNEVPFSFRDVAFETRRDKILLIVLRNVQEDNWQWRERIVIPPKLRSQILRDLHEMHFGIVKMKMIARRYFWWPGIDGNIEDMARECAICQESANMPPSTISEWTWPEKPWHRLHMDLAGPFMGRMQVFARFGLPELLVTDNGRQFVSKEFEEFTKMNGIRHTKTSPYNPSSNELAERYVREFKTSLRKNRYENQTLKRHINQLRPVKDKPEATVLKNPRLVLPSTYTEILENHPEKKPSQVSLEIPERKLPYMELAEKPKSTGPDLAPVEDNQSPVAVSGEKVPSRNPRPQREKPRSTRQDLAPVGDNQSPVAASGGKDRTCWINSEPCRWKTFVVNRVAEIHRLVSGVWCHVDGWQNPADCASREIFPSDLVEHLLCSKEEFKEEEKIKTYFGTIECEIPSIVINCSSLTKLKCITACCLRFVNNSRMPSHSRKREPLTLRELNDALLTVVKFRKEAPFQLMGNLPFARINRSRPFLLTGIDFAGPFLIKRNMGHTTSTMNAYIDLFICFSTRAIHLELISSLTTDAHISTIRRFIARRGKPATNHSDNATNFVGAHKIIGKLCHNANKVLTNSERIQWKFIPPPAPHFGGLWEAGVKSMKYHLRRTMGSALLNFEELTTLLAQIEACLNSRPLCPLSEDPEDLQALTLCGNPITHPLPRLPSTFHIGITTEPVKVDRMTEDSSMKRMTEVRNDYVADALTNMQPHCDELVGRLADAIRGLAVPRAEEAIISSFDG</sequence>
<dbReference type="PANTHER" id="PTHR37984">
    <property type="entry name" value="PROTEIN CBG26694"/>
    <property type="match status" value="1"/>
</dbReference>
<keyword evidence="5" id="KW-0255">Endonuclease</keyword>
<evidence type="ECO:0000256" key="8">
    <source>
        <dbReference type="SAM" id="MobiDB-lite"/>
    </source>
</evidence>
<name>A0ABY6K8K1_9ARAC</name>
<reference evidence="10 11" key="1">
    <citation type="submission" date="2022-01" db="EMBL/GenBank/DDBJ databases">
        <title>A chromosomal length assembly of Cordylochernes scorpioides.</title>
        <authorList>
            <person name="Zeh D."/>
            <person name="Zeh J."/>
        </authorList>
    </citation>
    <scope>NUCLEOTIDE SEQUENCE [LARGE SCALE GENOMIC DNA]</scope>
    <source>
        <strain evidence="10">IN4F17</strain>
        <tissue evidence="10">Whole Body</tissue>
    </source>
</reference>
<feature type="compositionally biased region" description="Basic and acidic residues" evidence="8">
    <location>
        <begin position="1220"/>
        <end position="1229"/>
    </location>
</feature>
<dbReference type="Gene3D" id="2.40.70.10">
    <property type="entry name" value="Acid Proteases"/>
    <property type="match status" value="1"/>
</dbReference>
<dbReference type="Gene3D" id="1.10.340.70">
    <property type="match status" value="1"/>
</dbReference>
<accession>A0ABY6K8K1</accession>
<evidence type="ECO:0000256" key="6">
    <source>
        <dbReference type="ARBA" id="ARBA00022801"/>
    </source>
</evidence>
<gene>
    <name evidence="10" type="ORF">LAZ67_3002628</name>
</gene>
<dbReference type="SMART" id="SM00343">
    <property type="entry name" value="ZnF_C2HC"/>
    <property type="match status" value="2"/>
</dbReference>
<feature type="domain" description="Integrase catalytic" evidence="9">
    <location>
        <begin position="1402"/>
        <end position="1580"/>
    </location>
</feature>
<evidence type="ECO:0000256" key="1">
    <source>
        <dbReference type="ARBA" id="ARBA00012493"/>
    </source>
</evidence>
<feature type="domain" description="Integrase catalytic" evidence="9">
    <location>
        <begin position="1055"/>
        <end position="1118"/>
    </location>
</feature>
<dbReference type="InterPro" id="IPR050951">
    <property type="entry name" value="Retrovirus_Pol_polyprotein"/>
</dbReference>
<dbReference type="InterPro" id="IPR001878">
    <property type="entry name" value="Znf_CCHC"/>
</dbReference>
<keyword evidence="11" id="KW-1185">Reference proteome</keyword>
<dbReference type="InterPro" id="IPR041588">
    <property type="entry name" value="Integrase_H2C2"/>
</dbReference>
<dbReference type="PROSITE" id="PS50994">
    <property type="entry name" value="INTEGRASE"/>
    <property type="match status" value="2"/>
</dbReference>
<evidence type="ECO:0000256" key="2">
    <source>
        <dbReference type="ARBA" id="ARBA00022679"/>
    </source>
</evidence>
<dbReference type="InterPro" id="IPR021109">
    <property type="entry name" value="Peptidase_aspartic_dom_sf"/>
</dbReference>
<protein>
    <recommendedName>
        <fullName evidence="1">RNA-directed DNA polymerase</fullName>
        <ecNumber evidence="1">2.7.7.49</ecNumber>
    </recommendedName>
</protein>
<dbReference type="InterPro" id="IPR001584">
    <property type="entry name" value="Integrase_cat-core"/>
</dbReference>
<keyword evidence="3" id="KW-0548">Nucleotidyltransferase</keyword>
<dbReference type="InterPro" id="IPR036397">
    <property type="entry name" value="RNaseH_sf"/>
</dbReference>
<dbReference type="SUPFAM" id="SSF56672">
    <property type="entry name" value="DNA/RNA polymerases"/>
    <property type="match status" value="1"/>
</dbReference>
<dbReference type="Pfam" id="PF17917">
    <property type="entry name" value="RT_RNaseH"/>
    <property type="match status" value="1"/>
</dbReference>
<dbReference type="InterPro" id="IPR043502">
    <property type="entry name" value="DNA/RNA_pol_sf"/>
</dbReference>
<dbReference type="PANTHER" id="PTHR37984:SF13">
    <property type="entry name" value="RIBONUCLEASE H"/>
    <property type="match status" value="1"/>
</dbReference>
<dbReference type="InterPro" id="IPR001969">
    <property type="entry name" value="Aspartic_peptidase_AS"/>
</dbReference>
<evidence type="ECO:0000256" key="7">
    <source>
        <dbReference type="ARBA" id="ARBA00022918"/>
    </source>
</evidence>
<evidence type="ECO:0000313" key="11">
    <source>
        <dbReference type="Proteomes" id="UP001235939"/>
    </source>
</evidence>
<dbReference type="SUPFAM" id="SSF53098">
    <property type="entry name" value="Ribonuclease H-like"/>
    <property type="match status" value="2"/>
</dbReference>
<dbReference type="InterPro" id="IPR041373">
    <property type="entry name" value="RT_RNaseH"/>
</dbReference>
<evidence type="ECO:0000313" key="10">
    <source>
        <dbReference type="EMBL" id="UYV64975.1"/>
    </source>
</evidence>
<dbReference type="SUPFAM" id="SSF50630">
    <property type="entry name" value="Acid proteases"/>
    <property type="match status" value="1"/>
</dbReference>
<evidence type="ECO:0000259" key="9">
    <source>
        <dbReference type="PROSITE" id="PS50994"/>
    </source>
</evidence>
<dbReference type="InterPro" id="IPR000477">
    <property type="entry name" value="RT_dom"/>
</dbReference>
<dbReference type="CDD" id="cd01647">
    <property type="entry name" value="RT_LTR"/>
    <property type="match status" value="1"/>
</dbReference>
<evidence type="ECO:0000256" key="5">
    <source>
        <dbReference type="ARBA" id="ARBA00022759"/>
    </source>
</evidence>
<dbReference type="EMBL" id="CP092865">
    <property type="protein sequence ID" value="UYV64975.1"/>
    <property type="molecule type" value="Genomic_DNA"/>
</dbReference>
<dbReference type="InterPro" id="IPR012337">
    <property type="entry name" value="RNaseH-like_sf"/>
</dbReference>
<dbReference type="Gene3D" id="3.10.10.10">
    <property type="entry name" value="HIV Type 1 Reverse Transcriptase, subunit A, domain 1"/>
    <property type="match status" value="2"/>
</dbReference>
<evidence type="ECO:0000256" key="4">
    <source>
        <dbReference type="ARBA" id="ARBA00022722"/>
    </source>
</evidence>
<feature type="region of interest" description="Disordered" evidence="8">
    <location>
        <begin position="1188"/>
        <end position="1248"/>
    </location>
</feature>
<keyword evidence="7" id="KW-0695">RNA-directed DNA polymerase</keyword>
<dbReference type="Gene3D" id="3.30.70.270">
    <property type="match status" value="2"/>
</dbReference>
<dbReference type="EC" id="2.7.7.49" evidence="1"/>
<keyword evidence="4" id="KW-0540">Nuclease</keyword>
<dbReference type="InterPro" id="IPR043128">
    <property type="entry name" value="Rev_trsase/Diguanyl_cyclase"/>
</dbReference>
<proteinExistence type="predicted"/>
<dbReference type="Gene3D" id="4.10.60.10">
    <property type="entry name" value="Zinc finger, CCHC-type"/>
    <property type="match status" value="1"/>
</dbReference>
<dbReference type="Gene3D" id="3.30.420.10">
    <property type="entry name" value="Ribonuclease H-like superfamily/Ribonuclease H"/>
    <property type="match status" value="2"/>
</dbReference>
<evidence type="ECO:0000256" key="3">
    <source>
        <dbReference type="ARBA" id="ARBA00022695"/>
    </source>
</evidence>
<keyword evidence="2" id="KW-0808">Transferase</keyword>
<dbReference type="Pfam" id="PF05380">
    <property type="entry name" value="Peptidase_A17"/>
    <property type="match status" value="1"/>
</dbReference>
<dbReference type="Pfam" id="PF17921">
    <property type="entry name" value="Integrase_H2C2"/>
    <property type="match status" value="1"/>
</dbReference>